<protein>
    <submittedName>
        <fullName evidence="1">Uncharacterized protein</fullName>
    </submittedName>
</protein>
<organism evidence="1 2">
    <name type="scientific">Saccharolobus islandicus (strain HVE10/4)</name>
    <name type="common">Sulfolobus islandicus</name>
    <dbReference type="NCBI Taxonomy" id="930943"/>
    <lineage>
        <taxon>Archaea</taxon>
        <taxon>Thermoproteota</taxon>
        <taxon>Thermoprotei</taxon>
        <taxon>Sulfolobales</taxon>
        <taxon>Sulfolobaceae</taxon>
        <taxon>Saccharolobus</taxon>
    </lineage>
</organism>
<proteinExistence type="predicted"/>
<gene>
    <name evidence="1" type="ordered locus">SiH_0362</name>
</gene>
<dbReference type="HOGENOM" id="CLU_2893426_0_0_2"/>
<sequence>MSLTRILRFREPYFTPIYNRNIIAIVLKNSTPHLNNYNQFPWFSKLQIKGVKGAESLASGDG</sequence>
<keyword evidence="2" id="KW-1185">Reference proteome</keyword>
<reference evidence="1 2" key="1">
    <citation type="journal article" date="2011" name="J. Bacteriol.">
        <title>Genome analyses of icelandic strains of Sulfolobus islandicus, model organisms for genetic and virus-host interaction studies.</title>
        <authorList>
            <person name="Guo L."/>
            <person name="Brugger K."/>
            <person name="Liu C."/>
            <person name="Shah S.A."/>
            <person name="Zheng H."/>
            <person name="Zhu Y."/>
            <person name="Wang S."/>
            <person name="Lillestol R.K."/>
            <person name="Chen L."/>
            <person name="Frank J."/>
            <person name="Prangishvili D."/>
            <person name="Paulin L."/>
            <person name="She Q."/>
            <person name="Huang L."/>
            <person name="Garrett R.A."/>
        </authorList>
    </citation>
    <scope>NUCLEOTIDE SEQUENCE [LARGE SCALE GENOMIC DNA]</scope>
    <source>
        <strain evidence="1 2">HVE10/4</strain>
    </source>
</reference>
<dbReference type="KEGG" id="sih:SiH_0362"/>
<name>F0NJE1_SACI0</name>
<evidence type="ECO:0000313" key="1">
    <source>
        <dbReference type="EMBL" id="ADX81732.1"/>
    </source>
</evidence>
<evidence type="ECO:0000313" key="2">
    <source>
        <dbReference type="Proteomes" id="UP000006395"/>
    </source>
</evidence>
<dbReference type="AlphaFoldDB" id="F0NJE1"/>
<dbReference type="Proteomes" id="UP000006395">
    <property type="component" value="Chromosome"/>
</dbReference>
<dbReference type="EMBL" id="CP002426">
    <property type="protein sequence ID" value="ADX81732.1"/>
    <property type="molecule type" value="Genomic_DNA"/>
</dbReference>
<accession>F0NJE1</accession>